<evidence type="ECO:0000313" key="1">
    <source>
        <dbReference type="EMBL" id="KGM33822.1"/>
    </source>
</evidence>
<reference evidence="1 2" key="1">
    <citation type="submission" date="2014-01" db="EMBL/GenBank/DDBJ databases">
        <title>Genome sequence determination for a cystic fibrosis isolate, Inquilinus limosus.</title>
        <authorList>
            <person name="Pino M."/>
            <person name="Di Conza J."/>
            <person name="Gutkind G."/>
        </authorList>
    </citation>
    <scope>NUCLEOTIDE SEQUENCE [LARGE SCALE GENOMIC DNA]</scope>
    <source>
        <strain evidence="1 2">MP06</strain>
    </source>
</reference>
<protein>
    <recommendedName>
        <fullName evidence="3">DUF1127 domain-containing protein</fullName>
    </recommendedName>
</protein>
<dbReference type="AlphaFoldDB" id="A0A0A0DA30"/>
<name>A0A0A0DA30_9PROT</name>
<dbReference type="Proteomes" id="UP000029995">
    <property type="component" value="Unassembled WGS sequence"/>
</dbReference>
<sequence>MHIDVLDFAPATTRPAGAFARLRAAVARRVAERREYKRVYSELLMLDRREMDELGIGPGDFDAIARGTFRR</sequence>
<dbReference type="EMBL" id="JANX01000145">
    <property type="protein sequence ID" value="KGM33822.1"/>
    <property type="molecule type" value="Genomic_DNA"/>
</dbReference>
<gene>
    <name evidence="1" type="ORF">P409_13710</name>
</gene>
<dbReference type="RefSeq" id="WP_034837326.1">
    <property type="nucleotide sequence ID" value="NZ_JANX01000145.1"/>
</dbReference>
<evidence type="ECO:0000313" key="2">
    <source>
        <dbReference type="Proteomes" id="UP000029995"/>
    </source>
</evidence>
<dbReference type="OrthoDB" id="7364765at2"/>
<accession>A0A0A0DA30</accession>
<proteinExistence type="predicted"/>
<organism evidence="1 2">
    <name type="scientific">Inquilinus limosus MP06</name>
    <dbReference type="NCBI Taxonomy" id="1398085"/>
    <lineage>
        <taxon>Bacteria</taxon>
        <taxon>Pseudomonadati</taxon>
        <taxon>Pseudomonadota</taxon>
        <taxon>Alphaproteobacteria</taxon>
        <taxon>Rhodospirillales</taxon>
        <taxon>Rhodospirillaceae</taxon>
        <taxon>Inquilinus</taxon>
    </lineage>
</organism>
<evidence type="ECO:0008006" key="3">
    <source>
        <dbReference type="Google" id="ProtNLM"/>
    </source>
</evidence>
<comment type="caution">
    <text evidence="1">The sequence shown here is derived from an EMBL/GenBank/DDBJ whole genome shotgun (WGS) entry which is preliminary data.</text>
</comment>